<sequence length="202" mass="23822">MKQETQTREKLQQTAKEEFMEKGYAAASLRNICRKANVTTGALYFFFKDKEDLFGSLVDEPLKKIYEFMKTHYEVEIKEIKTAATKNHDYREDSEAAVMALNYMFEHHDEFVLLLTKSAGSRYENCTDRFVEISEAHYRVLADEMSERCQTEKIDDYTIHWISHLQILSFVQLITHDISKEEALKHIHTIVKFLINGWFGIY</sequence>
<reference evidence="4" key="1">
    <citation type="submission" date="2019-10" db="EMBL/GenBank/DDBJ databases">
        <authorList>
            <person name="Ross D.E."/>
            <person name="Gulliver D."/>
        </authorList>
    </citation>
    <scope>NUCLEOTIDE SEQUENCE</scope>
    <source>
        <strain evidence="4">DER-2019</strain>
    </source>
</reference>
<dbReference type="Proteomes" id="UP000616595">
    <property type="component" value="Unassembled WGS sequence"/>
</dbReference>
<dbReference type="Gene3D" id="1.10.357.10">
    <property type="entry name" value="Tetracycline Repressor, domain 2"/>
    <property type="match status" value="1"/>
</dbReference>
<gene>
    <name evidence="4" type="ORF">GH810_08780</name>
</gene>
<keyword evidence="1 2" id="KW-0238">DNA-binding</keyword>
<name>A0A923I1M9_9FIRM</name>
<dbReference type="RefSeq" id="WP_148567871.1">
    <property type="nucleotide sequence ID" value="NZ_RXYA01000013.1"/>
</dbReference>
<feature type="DNA-binding region" description="H-T-H motif" evidence="2">
    <location>
        <begin position="28"/>
        <end position="47"/>
    </location>
</feature>
<evidence type="ECO:0000313" key="5">
    <source>
        <dbReference type="Proteomes" id="UP000616595"/>
    </source>
</evidence>
<dbReference type="PROSITE" id="PS50977">
    <property type="entry name" value="HTH_TETR_2"/>
    <property type="match status" value="1"/>
</dbReference>
<dbReference type="InterPro" id="IPR023772">
    <property type="entry name" value="DNA-bd_HTH_TetR-type_CS"/>
</dbReference>
<feature type="domain" description="HTH tetR-type" evidence="3">
    <location>
        <begin position="5"/>
        <end position="65"/>
    </location>
</feature>
<dbReference type="SUPFAM" id="SSF46689">
    <property type="entry name" value="Homeodomain-like"/>
    <property type="match status" value="1"/>
</dbReference>
<organism evidence="4 5">
    <name type="scientific">Acetobacterium paludosum</name>
    <dbReference type="NCBI Taxonomy" id="52693"/>
    <lineage>
        <taxon>Bacteria</taxon>
        <taxon>Bacillati</taxon>
        <taxon>Bacillota</taxon>
        <taxon>Clostridia</taxon>
        <taxon>Eubacteriales</taxon>
        <taxon>Eubacteriaceae</taxon>
        <taxon>Acetobacterium</taxon>
    </lineage>
</organism>
<dbReference type="EMBL" id="WJBD01000009">
    <property type="protein sequence ID" value="MBC3888403.1"/>
    <property type="molecule type" value="Genomic_DNA"/>
</dbReference>
<dbReference type="PANTHER" id="PTHR43479">
    <property type="entry name" value="ACREF/ENVCD OPERON REPRESSOR-RELATED"/>
    <property type="match status" value="1"/>
</dbReference>
<dbReference type="OrthoDB" id="494991at2"/>
<keyword evidence="5" id="KW-1185">Reference proteome</keyword>
<proteinExistence type="predicted"/>
<dbReference type="Pfam" id="PF00440">
    <property type="entry name" value="TetR_N"/>
    <property type="match status" value="1"/>
</dbReference>
<evidence type="ECO:0000256" key="1">
    <source>
        <dbReference type="ARBA" id="ARBA00023125"/>
    </source>
</evidence>
<dbReference type="PRINTS" id="PR00455">
    <property type="entry name" value="HTHTETR"/>
</dbReference>
<reference evidence="4" key="2">
    <citation type="submission" date="2020-10" db="EMBL/GenBank/DDBJ databases">
        <title>Comparative genomics of the Acetobacterium genus.</title>
        <authorList>
            <person name="Marshall C."/>
            <person name="May H."/>
            <person name="Norman S."/>
        </authorList>
    </citation>
    <scope>NUCLEOTIDE SEQUENCE</scope>
    <source>
        <strain evidence="4">DER-2019</strain>
    </source>
</reference>
<evidence type="ECO:0000313" key="4">
    <source>
        <dbReference type="EMBL" id="MBC3888403.1"/>
    </source>
</evidence>
<dbReference type="InterPro" id="IPR009057">
    <property type="entry name" value="Homeodomain-like_sf"/>
</dbReference>
<dbReference type="AlphaFoldDB" id="A0A923I1M9"/>
<comment type="caution">
    <text evidence="4">The sequence shown here is derived from an EMBL/GenBank/DDBJ whole genome shotgun (WGS) entry which is preliminary data.</text>
</comment>
<dbReference type="GO" id="GO:0003677">
    <property type="term" value="F:DNA binding"/>
    <property type="evidence" value="ECO:0007669"/>
    <property type="project" value="UniProtKB-UniRule"/>
</dbReference>
<accession>A0A923I1M9</accession>
<dbReference type="SUPFAM" id="SSF51430">
    <property type="entry name" value="NAD(P)-linked oxidoreductase"/>
    <property type="match status" value="1"/>
</dbReference>
<dbReference type="PROSITE" id="PS01081">
    <property type="entry name" value="HTH_TETR_1"/>
    <property type="match status" value="1"/>
</dbReference>
<protein>
    <submittedName>
        <fullName evidence="4">TetR family transcriptional regulator</fullName>
    </submittedName>
</protein>
<dbReference type="InterPro" id="IPR001647">
    <property type="entry name" value="HTH_TetR"/>
</dbReference>
<dbReference type="InterPro" id="IPR050624">
    <property type="entry name" value="HTH-type_Tx_Regulator"/>
</dbReference>
<evidence type="ECO:0000256" key="2">
    <source>
        <dbReference type="PROSITE-ProRule" id="PRU00335"/>
    </source>
</evidence>
<evidence type="ECO:0000259" key="3">
    <source>
        <dbReference type="PROSITE" id="PS50977"/>
    </source>
</evidence>
<dbReference type="PANTHER" id="PTHR43479:SF11">
    <property type="entry name" value="ACREF_ENVCD OPERON REPRESSOR-RELATED"/>
    <property type="match status" value="1"/>
</dbReference>
<dbReference type="InterPro" id="IPR036812">
    <property type="entry name" value="NAD(P)_OxRdtase_dom_sf"/>
</dbReference>